<evidence type="ECO:0000313" key="1">
    <source>
        <dbReference type="EMBL" id="KAH7685923.1"/>
    </source>
</evidence>
<dbReference type="EMBL" id="CM037014">
    <property type="protein sequence ID" value="KAH7685923.1"/>
    <property type="molecule type" value="Genomic_DNA"/>
</dbReference>
<keyword evidence="2" id="KW-1185">Reference proteome</keyword>
<proteinExistence type="predicted"/>
<protein>
    <submittedName>
        <fullName evidence="1">PC-Esterase protein</fullName>
    </submittedName>
</protein>
<dbReference type="Proteomes" id="UP000827976">
    <property type="component" value="Chromosome 4"/>
</dbReference>
<comment type="caution">
    <text evidence="1">The sequence shown here is derived from an EMBL/GenBank/DDBJ whole genome shotgun (WGS) entry which is preliminary data.</text>
</comment>
<gene>
    <name evidence="1" type="ORF">IHE45_04G071300</name>
</gene>
<accession>A0ACB7WDR3</accession>
<name>A0ACB7WDR3_DIOAL</name>
<sequence>MSAEETMGDNEEMAGEYDTLITEGRKNNFCMIFLKVFAVVLLVGAVCASLFSKYDTWKPFDPKEECDLSVGEWIPNPAGPAYTNETCLHIQPYTNCLKNGRPDKDYLYWKWKPSACDLPPFDPLLFLNIMRDKSWAFIGDSIFRNHAQSFICLLSKVAEPYDVFHDETFSTRTWYYPSYNFTLYIIWSPFLVQNEISEFQGDGPQTRIHVHLDILDSKWTTMYNMFDYVVLSGSQWFYKSSIMIEDNQVIGCHNCPFGNIKELGVETPYRKALQLTFKFITTSKNKPFVFLRTWTPSHYENGDWPNERICNRSKPFTKGQISGDLTDLKMRGIELEEFKKAATTGARNGVKIKLFDTYPISLLRPDGHPGPYKNFHPFDGKNQNVENDCIHWCLPGAIDTWNDMLMKMVISGYDHDSISASSRI</sequence>
<organism evidence="1 2">
    <name type="scientific">Dioscorea alata</name>
    <name type="common">Purple yam</name>
    <dbReference type="NCBI Taxonomy" id="55571"/>
    <lineage>
        <taxon>Eukaryota</taxon>
        <taxon>Viridiplantae</taxon>
        <taxon>Streptophyta</taxon>
        <taxon>Embryophyta</taxon>
        <taxon>Tracheophyta</taxon>
        <taxon>Spermatophyta</taxon>
        <taxon>Magnoliopsida</taxon>
        <taxon>Liliopsida</taxon>
        <taxon>Dioscoreales</taxon>
        <taxon>Dioscoreaceae</taxon>
        <taxon>Dioscorea</taxon>
    </lineage>
</organism>
<reference evidence="2" key="1">
    <citation type="journal article" date="2022" name="Nat. Commun.">
        <title>Chromosome evolution and the genetic basis of agronomically important traits in greater yam.</title>
        <authorList>
            <person name="Bredeson J.V."/>
            <person name="Lyons J.B."/>
            <person name="Oniyinde I.O."/>
            <person name="Okereke N.R."/>
            <person name="Kolade O."/>
            <person name="Nnabue I."/>
            <person name="Nwadili C.O."/>
            <person name="Hribova E."/>
            <person name="Parker M."/>
            <person name="Nwogha J."/>
            <person name="Shu S."/>
            <person name="Carlson J."/>
            <person name="Kariba R."/>
            <person name="Muthemba S."/>
            <person name="Knop K."/>
            <person name="Barton G.J."/>
            <person name="Sherwood A.V."/>
            <person name="Lopez-Montes A."/>
            <person name="Asiedu R."/>
            <person name="Jamnadass R."/>
            <person name="Muchugi A."/>
            <person name="Goodstein D."/>
            <person name="Egesi C.N."/>
            <person name="Featherston J."/>
            <person name="Asfaw A."/>
            <person name="Simpson G.G."/>
            <person name="Dolezel J."/>
            <person name="Hendre P.S."/>
            <person name="Van Deynze A."/>
            <person name="Kumar P.L."/>
            <person name="Obidiegwu J.E."/>
            <person name="Bhattacharjee R."/>
            <person name="Rokhsar D.S."/>
        </authorList>
    </citation>
    <scope>NUCLEOTIDE SEQUENCE [LARGE SCALE GENOMIC DNA]</scope>
    <source>
        <strain evidence="2">cv. TDa95/00328</strain>
    </source>
</reference>
<evidence type="ECO:0000313" key="2">
    <source>
        <dbReference type="Proteomes" id="UP000827976"/>
    </source>
</evidence>